<reference evidence="5 6" key="1">
    <citation type="submission" date="2023-01" db="EMBL/GenBank/DDBJ databases">
        <authorList>
            <person name="Whitehead M."/>
        </authorList>
    </citation>
    <scope>NUCLEOTIDE SEQUENCE [LARGE SCALE GENOMIC DNA]</scope>
</reference>
<evidence type="ECO:0000256" key="3">
    <source>
        <dbReference type="ARBA" id="ARBA00022833"/>
    </source>
</evidence>
<keyword evidence="3" id="KW-0862">Zinc</keyword>
<evidence type="ECO:0000313" key="6">
    <source>
        <dbReference type="Proteomes" id="UP001160148"/>
    </source>
</evidence>
<evidence type="ECO:0000313" key="5">
    <source>
        <dbReference type="EMBL" id="CAI6371005.1"/>
    </source>
</evidence>
<dbReference type="Pfam" id="PF04500">
    <property type="entry name" value="FLYWCH"/>
    <property type="match status" value="1"/>
</dbReference>
<dbReference type="EMBL" id="CARXXK010000683">
    <property type="protein sequence ID" value="CAI6371005.1"/>
    <property type="molecule type" value="Genomic_DNA"/>
</dbReference>
<evidence type="ECO:0000256" key="2">
    <source>
        <dbReference type="ARBA" id="ARBA00022771"/>
    </source>
</evidence>
<proteinExistence type="predicted"/>
<name>A0AAV0XR98_9HEMI</name>
<comment type="caution">
    <text evidence="5">The sequence shown here is derived from an EMBL/GenBank/DDBJ whole genome shotgun (WGS) entry which is preliminary data.</text>
</comment>
<dbReference type="Gene3D" id="2.20.25.240">
    <property type="match status" value="1"/>
</dbReference>
<keyword evidence="2" id="KW-0863">Zinc-finger</keyword>
<protein>
    <recommendedName>
        <fullName evidence="4">FLYWCH-type domain-containing protein</fullName>
    </recommendedName>
</protein>
<organism evidence="5 6">
    <name type="scientific">Macrosiphum euphorbiae</name>
    <name type="common">potato aphid</name>
    <dbReference type="NCBI Taxonomy" id="13131"/>
    <lineage>
        <taxon>Eukaryota</taxon>
        <taxon>Metazoa</taxon>
        <taxon>Ecdysozoa</taxon>
        <taxon>Arthropoda</taxon>
        <taxon>Hexapoda</taxon>
        <taxon>Insecta</taxon>
        <taxon>Pterygota</taxon>
        <taxon>Neoptera</taxon>
        <taxon>Paraneoptera</taxon>
        <taxon>Hemiptera</taxon>
        <taxon>Sternorrhyncha</taxon>
        <taxon>Aphidomorpha</taxon>
        <taxon>Aphidoidea</taxon>
        <taxon>Aphididae</taxon>
        <taxon>Macrosiphini</taxon>
        <taxon>Macrosiphum</taxon>
    </lineage>
</organism>
<accession>A0AAV0XR98</accession>
<dbReference type="Proteomes" id="UP001160148">
    <property type="component" value="Unassembled WGS sequence"/>
</dbReference>
<dbReference type="InterPro" id="IPR007588">
    <property type="entry name" value="Znf_FLYWCH"/>
</dbReference>
<dbReference type="GO" id="GO:0008270">
    <property type="term" value="F:zinc ion binding"/>
    <property type="evidence" value="ECO:0007669"/>
    <property type="project" value="UniProtKB-KW"/>
</dbReference>
<evidence type="ECO:0000259" key="4">
    <source>
        <dbReference type="Pfam" id="PF04500"/>
    </source>
</evidence>
<evidence type="ECO:0000256" key="1">
    <source>
        <dbReference type="ARBA" id="ARBA00022723"/>
    </source>
</evidence>
<dbReference type="AlphaFoldDB" id="A0AAV0XR98"/>
<gene>
    <name evidence="5" type="ORF">MEUPH1_LOCUS25063</name>
</gene>
<sequence length="118" mass="13431">MIKLKFIKSQKGKNMLVYNGFLYCKHEVYENKIVGRCSDYKKIACKSRCHTTSEDESGEIIKHTDHSHTQNAAKSEAKELINEIKKSAENGQFPTRIIISTKLGEASASVINWPTSYY</sequence>
<keyword evidence="1" id="KW-0479">Metal-binding</keyword>
<feature type="domain" description="FLYWCH-type" evidence="4">
    <location>
        <begin position="6"/>
        <end position="68"/>
    </location>
</feature>
<keyword evidence="6" id="KW-1185">Reference proteome</keyword>